<proteinExistence type="predicted"/>
<accession>A0A3E4JWF5</accession>
<protein>
    <submittedName>
        <fullName evidence="1">Uncharacterized protein</fullName>
    </submittedName>
</protein>
<reference evidence="1 2" key="1">
    <citation type="submission" date="2018-08" db="EMBL/GenBank/DDBJ databases">
        <title>A genome reference for cultivated species of the human gut microbiota.</title>
        <authorList>
            <person name="Zou Y."/>
            <person name="Xue W."/>
            <person name="Luo G."/>
        </authorList>
    </citation>
    <scope>NUCLEOTIDE SEQUENCE [LARGE SCALE GENOMIC DNA]</scope>
    <source>
        <strain evidence="1 2">TM05-16</strain>
    </source>
</reference>
<name>A0A3E4JWF5_PHOVU</name>
<dbReference type="AlphaFoldDB" id="A0A3E4JWF5"/>
<evidence type="ECO:0000313" key="1">
    <source>
        <dbReference type="EMBL" id="RGJ92273.1"/>
    </source>
</evidence>
<comment type="caution">
    <text evidence="1">The sequence shown here is derived from an EMBL/GenBank/DDBJ whole genome shotgun (WGS) entry which is preliminary data.</text>
</comment>
<evidence type="ECO:0000313" key="2">
    <source>
        <dbReference type="Proteomes" id="UP000260640"/>
    </source>
</evidence>
<gene>
    <name evidence="1" type="ORF">DXD46_00665</name>
</gene>
<organism evidence="1 2">
    <name type="scientific">Phocaeicola vulgatus</name>
    <name type="common">Bacteroides vulgatus</name>
    <dbReference type="NCBI Taxonomy" id="821"/>
    <lineage>
        <taxon>Bacteria</taxon>
        <taxon>Pseudomonadati</taxon>
        <taxon>Bacteroidota</taxon>
        <taxon>Bacteroidia</taxon>
        <taxon>Bacteroidales</taxon>
        <taxon>Bacteroidaceae</taxon>
        <taxon>Phocaeicola</taxon>
    </lineage>
</organism>
<dbReference type="EMBL" id="QSPP01000001">
    <property type="protein sequence ID" value="RGJ92273.1"/>
    <property type="molecule type" value="Genomic_DNA"/>
</dbReference>
<dbReference type="Proteomes" id="UP000260640">
    <property type="component" value="Unassembled WGS sequence"/>
</dbReference>
<sequence>MITSANIQVLFEWPNQTIIKIELFIFSSFFLSLVFIDNHTIKYDIEKYTKYSSNGIKYRKLYIVLREIVRKHIV</sequence>